<accession>A0AAD2ZQ37</accession>
<evidence type="ECO:0000313" key="2">
    <source>
        <dbReference type="EMBL" id="ENY74072.1"/>
    </source>
</evidence>
<feature type="domain" description="HTH lysR-type" evidence="1">
    <location>
        <begin position="11"/>
        <end position="50"/>
    </location>
</feature>
<dbReference type="SUPFAM" id="SSF46785">
    <property type="entry name" value="Winged helix' DNA-binding domain"/>
    <property type="match status" value="1"/>
</dbReference>
<organism evidence="2 3">
    <name type="scientific">Pseudomonas putida TRO1</name>
    <dbReference type="NCBI Taxonomy" id="1227924"/>
    <lineage>
        <taxon>Bacteria</taxon>
        <taxon>Pseudomonadati</taxon>
        <taxon>Pseudomonadota</taxon>
        <taxon>Gammaproteobacteria</taxon>
        <taxon>Pseudomonadales</taxon>
        <taxon>Pseudomonadaceae</taxon>
        <taxon>Pseudomonas</taxon>
    </lineage>
</organism>
<gene>
    <name evidence="2" type="ORF">C206_29116</name>
</gene>
<dbReference type="Pfam" id="PF00126">
    <property type="entry name" value="HTH_1"/>
    <property type="match status" value="1"/>
</dbReference>
<dbReference type="InterPro" id="IPR000847">
    <property type="entry name" value="LysR_HTH_N"/>
</dbReference>
<comment type="caution">
    <text evidence="2">The sequence shown here is derived from an EMBL/GenBank/DDBJ whole genome shotgun (WGS) entry which is preliminary data.</text>
</comment>
<dbReference type="AlphaFoldDB" id="A0AAD2ZQ37"/>
<dbReference type="GO" id="GO:0003700">
    <property type="term" value="F:DNA-binding transcription factor activity"/>
    <property type="evidence" value="ECO:0007669"/>
    <property type="project" value="InterPro"/>
</dbReference>
<sequence>MNLDTRIKYCHLLCFLEIARQSSLARAADILSISQPAISIDPKAFEDLLEAWLW</sequence>
<dbReference type="Gene3D" id="1.10.10.10">
    <property type="entry name" value="Winged helix-like DNA-binding domain superfamily/Winged helix DNA-binding domain"/>
    <property type="match status" value="1"/>
</dbReference>
<evidence type="ECO:0000313" key="3">
    <source>
        <dbReference type="Proteomes" id="UP000013237"/>
    </source>
</evidence>
<dbReference type="InterPro" id="IPR036388">
    <property type="entry name" value="WH-like_DNA-bd_sf"/>
</dbReference>
<evidence type="ECO:0000259" key="1">
    <source>
        <dbReference type="Pfam" id="PF00126"/>
    </source>
</evidence>
<reference evidence="2 3" key="1">
    <citation type="submission" date="2013-02" db="EMBL/GenBank/DDBJ databases">
        <title>Insights into the proteome of triclosan-resistant Pseudomonas putida TRO1, isolated from activated sludge.</title>
        <authorList>
            <person name="Lolas I.B."/>
            <person name="Almeida B."/>
            <person name="Starnawski P.M."/>
            <person name="Soenderkaer M."/>
            <person name="Nielsen K.L."/>
            <person name="Nielsen J.L."/>
        </authorList>
    </citation>
    <scope>NUCLEOTIDE SEQUENCE [LARGE SCALE GENOMIC DNA]</scope>
    <source>
        <strain evidence="2 3">TRO1</strain>
    </source>
</reference>
<dbReference type="Proteomes" id="UP000013237">
    <property type="component" value="Unassembled WGS sequence"/>
</dbReference>
<dbReference type="EMBL" id="APBQ01000209">
    <property type="protein sequence ID" value="ENY74072.1"/>
    <property type="molecule type" value="Genomic_DNA"/>
</dbReference>
<dbReference type="InterPro" id="IPR036390">
    <property type="entry name" value="WH_DNA-bd_sf"/>
</dbReference>
<proteinExistence type="predicted"/>
<name>A0AAD2ZQ37_PSEPU</name>
<protein>
    <submittedName>
        <fullName evidence="2">LysR family transcriptional regulator</fullName>
    </submittedName>
</protein>